<dbReference type="GO" id="GO:0005783">
    <property type="term" value="C:endoplasmic reticulum"/>
    <property type="evidence" value="ECO:0007669"/>
    <property type="project" value="TreeGrafter"/>
</dbReference>
<feature type="compositionally biased region" description="Gly residues" evidence="1">
    <location>
        <begin position="798"/>
        <end position="808"/>
    </location>
</feature>
<dbReference type="GO" id="GO:0016020">
    <property type="term" value="C:membrane"/>
    <property type="evidence" value="ECO:0007669"/>
    <property type="project" value="InterPro"/>
</dbReference>
<evidence type="ECO:0000313" key="4">
    <source>
        <dbReference type="Proteomes" id="UP000243519"/>
    </source>
</evidence>
<feature type="transmembrane region" description="Helical" evidence="2">
    <location>
        <begin position="550"/>
        <end position="570"/>
    </location>
</feature>
<dbReference type="Proteomes" id="UP000243519">
    <property type="component" value="Unassembled WGS sequence"/>
</dbReference>
<accession>A0A178FSQ2</accession>
<dbReference type="PANTHER" id="PTHR21329:SF3">
    <property type="entry name" value="PHOSPHATIDYLINOSITOL N-ACETYLGLUCOSAMINYLTRANSFERASE SUBUNIT Q"/>
    <property type="match status" value="1"/>
</dbReference>
<keyword evidence="2" id="KW-1133">Transmembrane helix</keyword>
<reference evidence="3 4" key="1">
    <citation type="submission" date="2016-05" db="EMBL/GenBank/DDBJ databases">
        <title>Genome sequencing of Trichophyton violaceum CMCC(F)T3l isolated from hair.</title>
        <authorList>
            <person name="Zhan P."/>
            <person name="Tao Y."/>
            <person name="Liu W."/>
        </authorList>
    </citation>
    <scope>NUCLEOTIDE SEQUENCE [LARGE SCALE GENOMIC DNA]</scope>
    <source>
        <strain evidence="4">CMCC(F)T3l</strain>
    </source>
</reference>
<organism evidence="3 4">
    <name type="scientific">Trichophyton violaceum</name>
    <dbReference type="NCBI Taxonomy" id="34388"/>
    <lineage>
        <taxon>Eukaryota</taxon>
        <taxon>Fungi</taxon>
        <taxon>Dikarya</taxon>
        <taxon>Ascomycota</taxon>
        <taxon>Pezizomycotina</taxon>
        <taxon>Eurotiomycetes</taxon>
        <taxon>Eurotiomycetidae</taxon>
        <taxon>Onygenales</taxon>
        <taxon>Arthrodermataceae</taxon>
        <taxon>Trichophyton</taxon>
    </lineage>
</organism>
<dbReference type="PANTHER" id="PTHR21329">
    <property type="entry name" value="PHOSPHATIDYLINOSITOL N-ACETYLGLUCOSAMINYLTRANSFERASE SUBUNIT Q-RELATED"/>
    <property type="match status" value="1"/>
</dbReference>
<feature type="transmembrane region" description="Helical" evidence="2">
    <location>
        <begin position="627"/>
        <end position="652"/>
    </location>
</feature>
<dbReference type="EMBL" id="LHPN01000001">
    <property type="protein sequence ID" value="OAL75209.1"/>
    <property type="molecule type" value="Genomic_DNA"/>
</dbReference>
<dbReference type="Pfam" id="PF05024">
    <property type="entry name" value="Gpi1"/>
    <property type="match status" value="1"/>
</dbReference>
<evidence type="ECO:0000313" key="3">
    <source>
        <dbReference type="EMBL" id="OAL75209.1"/>
    </source>
</evidence>
<sequence>MHPFSVFAFSIFVAGYITARWDLVTRLYELAIFAWDHGVVTRAARGFLVLSIFFAALLVPLNHIVTRELKVVNITYPHTLVPCTTGYLRANSSDGAGLSRLTKEGIRGRENDSMVMNDGLLRVFWPYEVALSDAPGVIVGWRNSEFDLFVVSVLEHVEARNVENALRTGILYRNSPHPISRIFGLCGKPVMHVLGSTNAAEVPTAFTTSHIHVTTSPSTGVPLIYCPPNVKLPLQVIMFNRPHPTKMQYMSLRPIPLALGDKHTTFDKGGGETTLDEVEVVEREARAQTARLIAKRRLVTVVKHVPSSKEQALPVLINQINCSFEMDRLLQSNIGLIGTRPKRALSVSQRVVESATTAWGVVLWGITYVVMVWIYPIITKGFIACLIGHRVIAEVVLRILEWRAAPDAAALKDISATAQQIDIRLQQFCYWPIQYLTLRKRKDDWESVTNSHPDYIRFYNSLWLVANDVIIGIALGSYIVDNADNVASEINAVLTGWTVDGLQQTISWLMGWPAGLKLNNELAVFLGDLFLWVIAHWASALASLRPFLSYVVYIIGCASFAGASMSIAMFSDLLSIFTVHIYSFYIASARIFNWQLTIIISLFHLFRGRKRNILRNRIDSCDYDLDQLLLGTILFTLLFFLLPTVLVFYITFASARMAIISLKAGLDTCLAFLNHFPLFALMLRLKDSRRLPGGTRFELRRPSLPPPPNDQLEYTETSYIHLKSVPLSLREMFDQYFRLGQRIRQHYLSPRVILCLATGQFVPPIHRRNLYSLQYSMLPAQRVGIVDVWSRLTAKSSTGGGSSGGSGPAGSSSGVPLSFPRGSTFPFDRRRR</sequence>
<name>A0A178FSQ2_TRIVO</name>
<keyword evidence="3" id="KW-0808">Transferase</keyword>
<feature type="transmembrane region" description="Helical" evidence="2">
    <location>
        <begin position="351"/>
        <end position="375"/>
    </location>
</feature>
<dbReference type="GO" id="GO:0006506">
    <property type="term" value="P:GPI anchor biosynthetic process"/>
    <property type="evidence" value="ECO:0007669"/>
    <property type="project" value="InterPro"/>
</dbReference>
<evidence type="ECO:0000256" key="2">
    <source>
        <dbReference type="SAM" id="Phobius"/>
    </source>
</evidence>
<gene>
    <name evidence="3" type="ORF">A7D00_0807</name>
</gene>
<keyword evidence="2" id="KW-0812">Transmembrane</keyword>
<feature type="transmembrane region" description="Helical" evidence="2">
    <location>
        <begin position="43"/>
        <end position="61"/>
    </location>
</feature>
<feature type="region of interest" description="Disordered" evidence="1">
    <location>
        <begin position="796"/>
        <end position="832"/>
    </location>
</feature>
<dbReference type="OrthoDB" id="70250at2759"/>
<keyword evidence="2" id="KW-0472">Membrane</keyword>
<protein>
    <submittedName>
        <fullName evidence="3">N-acetylglucosaminyl transferase component Gpi1</fullName>
    </submittedName>
</protein>
<evidence type="ECO:0000256" key="1">
    <source>
        <dbReference type="SAM" id="MobiDB-lite"/>
    </source>
</evidence>
<keyword evidence="4" id="KW-1185">Reference proteome</keyword>
<feature type="transmembrane region" description="Helical" evidence="2">
    <location>
        <begin position="462"/>
        <end position="480"/>
    </location>
</feature>
<dbReference type="InterPro" id="IPR007720">
    <property type="entry name" value="PigQ/GPI1"/>
</dbReference>
<proteinExistence type="predicted"/>
<feature type="transmembrane region" description="Helical" evidence="2">
    <location>
        <begin position="522"/>
        <end position="543"/>
    </location>
</feature>
<feature type="transmembrane region" description="Helical" evidence="2">
    <location>
        <begin position="582"/>
        <end position="606"/>
    </location>
</feature>
<dbReference type="GO" id="GO:0016740">
    <property type="term" value="F:transferase activity"/>
    <property type="evidence" value="ECO:0007669"/>
    <property type="project" value="UniProtKB-KW"/>
</dbReference>
<dbReference type="AlphaFoldDB" id="A0A178FSQ2"/>
<comment type="caution">
    <text evidence="3">The sequence shown here is derived from an EMBL/GenBank/DDBJ whole genome shotgun (WGS) entry which is preliminary data.</text>
</comment>